<name>A0A6L2KW52_TANCI</name>
<proteinExistence type="predicted"/>
<dbReference type="AlphaFoldDB" id="A0A6L2KW52"/>
<comment type="caution">
    <text evidence="1">The sequence shown here is derived from an EMBL/GenBank/DDBJ whole genome shotgun (WGS) entry which is preliminary data.</text>
</comment>
<sequence length="179" mass="20385">MTNFPDQYGAKDLWNSCKVANVERLVKNLCTVWVGRYKLYDNVARFQRELLSKYSTYYNNNRVKKGNADVGNNVNGPMGASNSYVHVVKGTQLPKEDMKNNPSLVLDEPCLNQKDYSFCLMGKVKDFASLSNLKVVLVNEGFINIEIKYKGGFWVMIEFQSEGAKKSFQSNLGMCTWFS</sequence>
<gene>
    <name evidence="1" type="ORF">Tci_025841</name>
</gene>
<evidence type="ECO:0000313" key="1">
    <source>
        <dbReference type="EMBL" id="GEU53863.1"/>
    </source>
</evidence>
<organism evidence="1">
    <name type="scientific">Tanacetum cinerariifolium</name>
    <name type="common">Dalmatian daisy</name>
    <name type="synonym">Chrysanthemum cinerariifolium</name>
    <dbReference type="NCBI Taxonomy" id="118510"/>
    <lineage>
        <taxon>Eukaryota</taxon>
        <taxon>Viridiplantae</taxon>
        <taxon>Streptophyta</taxon>
        <taxon>Embryophyta</taxon>
        <taxon>Tracheophyta</taxon>
        <taxon>Spermatophyta</taxon>
        <taxon>Magnoliopsida</taxon>
        <taxon>eudicotyledons</taxon>
        <taxon>Gunneridae</taxon>
        <taxon>Pentapetalae</taxon>
        <taxon>asterids</taxon>
        <taxon>campanulids</taxon>
        <taxon>Asterales</taxon>
        <taxon>Asteraceae</taxon>
        <taxon>Asteroideae</taxon>
        <taxon>Anthemideae</taxon>
        <taxon>Anthemidinae</taxon>
        <taxon>Tanacetum</taxon>
    </lineage>
</organism>
<accession>A0A6L2KW52</accession>
<reference evidence="1" key="1">
    <citation type="journal article" date="2019" name="Sci. Rep.">
        <title>Draft genome of Tanacetum cinerariifolium, the natural source of mosquito coil.</title>
        <authorList>
            <person name="Yamashiro T."/>
            <person name="Shiraishi A."/>
            <person name="Satake H."/>
            <person name="Nakayama K."/>
        </authorList>
    </citation>
    <scope>NUCLEOTIDE SEQUENCE</scope>
</reference>
<dbReference type="EMBL" id="BKCJ010003240">
    <property type="protein sequence ID" value="GEU53863.1"/>
    <property type="molecule type" value="Genomic_DNA"/>
</dbReference>
<protein>
    <submittedName>
        <fullName evidence="1">Nucleotide-binding alpha-beta plait domain-containing protein</fullName>
    </submittedName>
</protein>